<evidence type="ECO:0000313" key="2">
    <source>
        <dbReference type="EMBL" id="KAK5115358.1"/>
    </source>
</evidence>
<feature type="region of interest" description="Disordered" evidence="1">
    <location>
        <begin position="172"/>
        <end position="226"/>
    </location>
</feature>
<feature type="region of interest" description="Disordered" evidence="1">
    <location>
        <begin position="71"/>
        <end position="139"/>
    </location>
</feature>
<dbReference type="EMBL" id="JAVRRL010000013">
    <property type="protein sequence ID" value="KAK5115358.1"/>
    <property type="molecule type" value="Genomic_DNA"/>
</dbReference>
<feature type="compositionally biased region" description="Polar residues" evidence="1">
    <location>
        <begin position="179"/>
        <end position="201"/>
    </location>
</feature>
<gene>
    <name evidence="2" type="ORF">LTR62_001558</name>
</gene>
<evidence type="ECO:0000313" key="3">
    <source>
        <dbReference type="Proteomes" id="UP001310890"/>
    </source>
</evidence>
<feature type="compositionally biased region" description="Polar residues" evidence="1">
    <location>
        <begin position="361"/>
        <end position="372"/>
    </location>
</feature>
<feature type="region of interest" description="Disordered" evidence="1">
    <location>
        <begin position="442"/>
        <end position="559"/>
    </location>
</feature>
<evidence type="ECO:0000256" key="1">
    <source>
        <dbReference type="SAM" id="MobiDB-lite"/>
    </source>
</evidence>
<dbReference type="AlphaFoldDB" id="A0AAN7YLS3"/>
<accession>A0AAN7YLS3</accession>
<proteinExistence type="predicted"/>
<feature type="region of interest" description="Disordered" evidence="1">
    <location>
        <begin position="298"/>
        <end position="372"/>
    </location>
</feature>
<reference evidence="2" key="1">
    <citation type="submission" date="2023-08" db="EMBL/GenBank/DDBJ databases">
        <title>Black Yeasts Isolated from many extreme environments.</title>
        <authorList>
            <person name="Coleine C."/>
            <person name="Stajich J.E."/>
            <person name="Selbmann L."/>
        </authorList>
    </citation>
    <scope>NUCLEOTIDE SEQUENCE</scope>
    <source>
        <strain evidence="2">CCFEE 5401</strain>
    </source>
</reference>
<name>A0AAN7YLS3_9PEZI</name>
<comment type="caution">
    <text evidence="2">The sequence shown here is derived from an EMBL/GenBank/DDBJ whole genome shotgun (WGS) entry which is preliminary data.</text>
</comment>
<protein>
    <submittedName>
        <fullName evidence="2">Uncharacterized protein</fullName>
    </submittedName>
</protein>
<organism evidence="2 3">
    <name type="scientific">Meristemomyces frigidus</name>
    <dbReference type="NCBI Taxonomy" id="1508187"/>
    <lineage>
        <taxon>Eukaryota</taxon>
        <taxon>Fungi</taxon>
        <taxon>Dikarya</taxon>
        <taxon>Ascomycota</taxon>
        <taxon>Pezizomycotina</taxon>
        <taxon>Dothideomycetes</taxon>
        <taxon>Dothideomycetidae</taxon>
        <taxon>Mycosphaerellales</taxon>
        <taxon>Teratosphaeriaceae</taxon>
        <taxon>Meristemomyces</taxon>
    </lineage>
</organism>
<dbReference type="Proteomes" id="UP001310890">
    <property type="component" value="Unassembled WGS sequence"/>
</dbReference>
<sequence>MDEFENTNFVHRTFSVPMLPSSPGLQRTRSPYAVDFPLSAKLKPLNLGNPFDAPGSQLRRRKTMPSIVLAEHESTAPGDAAEDSTVPAFEPTRDSPLPDTTQNTATKKIKRRSRSAGDLRQSLTEGQQHPARKRSDEIRFWRESYQGSVLRTSGFITGESRDTEYKDNLAQRPDEHTSAAGSNEAPNTRQSRSGTFETFRSSPPPHGPTFSQTDMRSASGYGTELSRDLEDRVAKLESGLHHFQRSLARLTADRNRSTVMIGGRQHRRSSLDARTPSMLADTLSDPLTLAYAVYGQPEETRPLTSPQPPRTPERSTALKRPPVPPLPLDTGRAWDFPTVPSPRPARGPTSHPLLPTEADTSRFQTDHSTQPQPHTVRSLYEMLSDERSARRRLEGQIRGMRREITDLQFHVSSSQVQSQRSSFMPAPVPEHAVVSSRLAELLRETEESPSRAHHGHPGADEPAAAHQQRAGALLRDSGDTVFTTNSGGQGGLMSRFSHSDSEAGGLRDSTAEMELEPQTPCEAYQTPMEERRRFPFGGRGGEAEGEMGAGAGGERVDMF</sequence>